<comment type="caution">
    <text evidence="2">The sequence shown here is derived from an EMBL/GenBank/DDBJ whole genome shotgun (WGS) entry which is preliminary data.</text>
</comment>
<sequence>MIRLAPLLILLALVPALHAQEASGVVHGVALVFVDEGEDDSRSCLWPLEGTSALCYLEALSADPVATCLWTAGMVGVSIAFLYVSDTVCGTAAPRDASQATVVPDAARADVVVFASPVVGRGVGIGGEALYRVEAREAASGAHLSLDVLGSTHTTIRETDLPGFLDALRVP</sequence>
<gene>
    <name evidence="2" type="ORF">BSZ36_05210</name>
</gene>
<keyword evidence="1" id="KW-0732">Signal</keyword>
<dbReference type="EMBL" id="MQWB01000001">
    <property type="protein sequence ID" value="OZC02427.1"/>
    <property type="molecule type" value="Genomic_DNA"/>
</dbReference>
<protein>
    <submittedName>
        <fullName evidence="2">Uncharacterized protein</fullName>
    </submittedName>
</protein>
<accession>A0A259TXT0</accession>
<feature type="signal peptide" evidence="1">
    <location>
        <begin position="1"/>
        <end position="19"/>
    </location>
</feature>
<evidence type="ECO:0000313" key="2">
    <source>
        <dbReference type="EMBL" id="OZC02427.1"/>
    </source>
</evidence>
<dbReference type="InParanoid" id="A0A259TXT0"/>
<evidence type="ECO:0000313" key="3">
    <source>
        <dbReference type="Proteomes" id="UP000216446"/>
    </source>
</evidence>
<feature type="chain" id="PRO_5012107691" evidence="1">
    <location>
        <begin position="20"/>
        <end position="171"/>
    </location>
</feature>
<evidence type="ECO:0000256" key="1">
    <source>
        <dbReference type="SAM" id="SignalP"/>
    </source>
</evidence>
<keyword evidence="3" id="KW-1185">Reference proteome</keyword>
<dbReference type="AlphaFoldDB" id="A0A259TXT0"/>
<name>A0A259TXT0_9BACT</name>
<dbReference type="Proteomes" id="UP000216446">
    <property type="component" value="Unassembled WGS sequence"/>
</dbReference>
<proteinExistence type="predicted"/>
<reference evidence="2 3" key="1">
    <citation type="submission" date="2016-11" db="EMBL/GenBank/DDBJ databases">
        <title>Study of marine rhodopsin-containing bacteria.</title>
        <authorList>
            <person name="Yoshizawa S."/>
            <person name="Kumagai Y."/>
            <person name="Kogure K."/>
        </authorList>
    </citation>
    <scope>NUCLEOTIDE SEQUENCE [LARGE SCALE GENOMIC DNA]</scope>
    <source>
        <strain evidence="2 3">SG-29</strain>
    </source>
</reference>
<organism evidence="2 3">
    <name type="scientific">Rubricoccus marinus</name>
    <dbReference type="NCBI Taxonomy" id="716817"/>
    <lineage>
        <taxon>Bacteria</taxon>
        <taxon>Pseudomonadati</taxon>
        <taxon>Rhodothermota</taxon>
        <taxon>Rhodothermia</taxon>
        <taxon>Rhodothermales</taxon>
        <taxon>Rubricoccaceae</taxon>
        <taxon>Rubricoccus</taxon>
    </lineage>
</organism>
<dbReference type="RefSeq" id="WP_094546671.1">
    <property type="nucleotide sequence ID" value="NZ_MQWB01000001.1"/>
</dbReference>